<dbReference type="RefSeq" id="XP_001329093.1">
    <property type="nucleotide sequence ID" value="XM_001329058.1"/>
</dbReference>
<dbReference type="KEGG" id="tva:4774882"/>
<dbReference type="InterPro" id="IPR035892">
    <property type="entry name" value="C2_domain_sf"/>
</dbReference>
<dbReference type="PROSITE" id="PS50004">
    <property type="entry name" value="C2"/>
    <property type="match status" value="1"/>
</dbReference>
<dbReference type="InParanoid" id="A2DRS3"/>
<name>A2DRS3_TRIV3</name>
<dbReference type="Proteomes" id="UP000001542">
    <property type="component" value="Unassembled WGS sequence"/>
</dbReference>
<dbReference type="VEuPathDB" id="TrichDB:TVAGG3_0978980"/>
<sequence>MYSITILSCENVANADDTPSCFVKVYLEANGLNLYVGKTNSSKKQGLLKWDKNMGNNMATLFVYTDVIRFELYTKDFLGGKELLAAASVQSSQVKSGSLKLKSHYSRDPNRTVYFNVKIEFIQFQFPFIKNTLSQQFYFYYLTFDPEVSYDPFKTNCYFHFITLDPESKKPSLYSGSDAKDGIYFNYSPVFSGPSGLTQVCIIDPRAVKGSMRYLPVLVNHGYRGRVSLNVAFSARPTMTSSGLSLIAPEHNKLYSKNAISLNVESDGALPFGCVVNVADDISHVSYDPIDLSLDGILSQSF</sequence>
<accession>A2DRS3</accession>
<dbReference type="Gene3D" id="2.60.40.150">
    <property type="entry name" value="C2 domain"/>
    <property type="match status" value="1"/>
</dbReference>
<dbReference type="SMR" id="A2DRS3"/>
<dbReference type="EMBL" id="DS113237">
    <property type="protein sequence ID" value="EAY16870.1"/>
    <property type="molecule type" value="Genomic_DNA"/>
</dbReference>
<evidence type="ECO:0000313" key="3">
    <source>
        <dbReference type="Proteomes" id="UP000001542"/>
    </source>
</evidence>
<dbReference type="OrthoDB" id="73919at2759"/>
<dbReference type="SUPFAM" id="SSF49562">
    <property type="entry name" value="C2 domain (Calcium/lipid-binding domain, CaLB)"/>
    <property type="match status" value="1"/>
</dbReference>
<protein>
    <submittedName>
        <fullName evidence="2">C2 domain containing protein</fullName>
    </submittedName>
</protein>
<feature type="domain" description="C2" evidence="1">
    <location>
        <begin position="1"/>
        <end position="104"/>
    </location>
</feature>
<evidence type="ECO:0000313" key="2">
    <source>
        <dbReference type="EMBL" id="EAY16870.1"/>
    </source>
</evidence>
<organism evidence="2 3">
    <name type="scientific">Trichomonas vaginalis (strain ATCC PRA-98 / G3)</name>
    <dbReference type="NCBI Taxonomy" id="412133"/>
    <lineage>
        <taxon>Eukaryota</taxon>
        <taxon>Metamonada</taxon>
        <taxon>Parabasalia</taxon>
        <taxon>Trichomonadida</taxon>
        <taxon>Trichomonadidae</taxon>
        <taxon>Trichomonas</taxon>
    </lineage>
</organism>
<reference evidence="2" key="1">
    <citation type="submission" date="2006-10" db="EMBL/GenBank/DDBJ databases">
        <authorList>
            <person name="Amadeo P."/>
            <person name="Zhao Q."/>
            <person name="Wortman J."/>
            <person name="Fraser-Liggett C."/>
            <person name="Carlton J."/>
        </authorList>
    </citation>
    <scope>NUCLEOTIDE SEQUENCE</scope>
    <source>
        <strain evidence="2">G3</strain>
    </source>
</reference>
<reference evidence="2" key="2">
    <citation type="journal article" date="2007" name="Science">
        <title>Draft genome sequence of the sexually transmitted pathogen Trichomonas vaginalis.</title>
        <authorList>
            <person name="Carlton J.M."/>
            <person name="Hirt R.P."/>
            <person name="Silva J.C."/>
            <person name="Delcher A.L."/>
            <person name="Schatz M."/>
            <person name="Zhao Q."/>
            <person name="Wortman J.R."/>
            <person name="Bidwell S.L."/>
            <person name="Alsmark U.C.M."/>
            <person name="Besteiro S."/>
            <person name="Sicheritz-Ponten T."/>
            <person name="Noel C.J."/>
            <person name="Dacks J.B."/>
            <person name="Foster P.G."/>
            <person name="Simillion C."/>
            <person name="Van de Peer Y."/>
            <person name="Miranda-Saavedra D."/>
            <person name="Barton G.J."/>
            <person name="Westrop G.D."/>
            <person name="Mueller S."/>
            <person name="Dessi D."/>
            <person name="Fiori P.L."/>
            <person name="Ren Q."/>
            <person name="Paulsen I."/>
            <person name="Zhang H."/>
            <person name="Bastida-Corcuera F.D."/>
            <person name="Simoes-Barbosa A."/>
            <person name="Brown M.T."/>
            <person name="Hayes R.D."/>
            <person name="Mukherjee M."/>
            <person name="Okumura C.Y."/>
            <person name="Schneider R."/>
            <person name="Smith A.J."/>
            <person name="Vanacova S."/>
            <person name="Villalvazo M."/>
            <person name="Haas B.J."/>
            <person name="Pertea M."/>
            <person name="Feldblyum T.V."/>
            <person name="Utterback T.R."/>
            <person name="Shu C.L."/>
            <person name="Osoegawa K."/>
            <person name="de Jong P.J."/>
            <person name="Hrdy I."/>
            <person name="Horvathova L."/>
            <person name="Zubacova Z."/>
            <person name="Dolezal P."/>
            <person name="Malik S.B."/>
            <person name="Logsdon J.M. Jr."/>
            <person name="Henze K."/>
            <person name="Gupta A."/>
            <person name="Wang C.C."/>
            <person name="Dunne R.L."/>
            <person name="Upcroft J.A."/>
            <person name="Upcroft P."/>
            <person name="White O."/>
            <person name="Salzberg S.L."/>
            <person name="Tang P."/>
            <person name="Chiu C.-H."/>
            <person name="Lee Y.-S."/>
            <person name="Embley T.M."/>
            <person name="Coombs G.H."/>
            <person name="Mottram J.C."/>
            <person name="Tachezy J."/>
            <person name="Fraser-Liggett C.M."/>
            <person name="Johnson P.J."/>
        </authorList>
    </citation>
    <scope>NUCLEOTIDE SEQUENCE [LARGE SCALE GENOMIC DNA]</scope>
    <source>
        <strain evidence="2">G3</strain>
    </source>
</reference>
<evidence type="ECO:0000259" key="1">
    <source>
        <dbReference type="PROSITE" id="PS50004"/>
    </source>
</evidence>
<proteinExistence type="predicted"/>
<dbReference type="Pfam" id="PF00168">
    <property type="entry name" value="C2"/>
    <property type="match status" value="1"/>
</dbReference>
<dbReference type="InterPro" id="IPR000008">
    <property type="entry name" value="C2_dom"/>
</dbReference>
<keyword evidence="3" id="KW-1185">Reference proteome</keyword>
<dbReference type="VEuPathDB" id="TrichDB:TVAG_150210"/>
<dbReference type="AlphaFoldDB" id="A2DRS3"/>
<gene>
    <name evidence="2" type="ORF">TVAG_150210</name>
</gene>